<dbReference type="RefSeq" id="WP_143056268.1">
    <property type="nucleotide sequence ID" value="NZ_FOHB01000007.1"/>
</dbReference>
<feature type="transmembrane region" description="Helical" evidence="1">
    <location>
        <begin position="448"/>
        <end position="468"/>
    </location>
</feature>
<keyword evidence="1" id="KW-1133">Transmembrane helix</keyword>
<proteinExistence type="predicted"/>
<feature type="transmembrane region" description="Helical" evidence="1">
    <location>
        <begin position="480"/>
        <end position="500"/>
    </location>
</feature>
<sequence length="703" mass="72921">MSSRAPRSYPMAPEPTDLPLLRGEAFAGWLLGRVVVGAAVWVLLGAAAGGLLALAGIWQPLVAGVVLLVLAAVSVRVAALVPSRPVPVWAALALTVVALGSTLWAGLTHSEQVLPRRDSGSYLQSSVELSRGHDRPIEIAPESVGGAGVLRIDGVTLASPAFFEVGTPDAPAIQPQFPAGPSAWYSVAWWLGGAGATFWAPAVLGGLAVLAFGLLTALTAGRRWAPVGALGMALCFPLLHVNRATYSEPLAMLVLVAAMCALVQATRAARANDAAAARYAAAVAGALVGAGVLVRVDSLREVVLLVPVAALAAAQRQPHARALVTAAGVSAAAAFGLTWLTSSEYLKSIGGSLLPLVAFGIVVVVACVVLLRLGRRRGVPNLALAWAPRAGAAFVVLVGLVLASRPLWQTVRQSAADPGARVVAGLQLRQGLPVDGGRTYAEQSLVWMSWWVGPIALVLALVAAAALVHRALEAWTSGRALQSWIGPLVVGLGSSVLTFYRPGITPDHPWADRRLVIALPTVVLLVVVVAAVSARWSTHRLPVWVGVATSGVAVLSLLVPTALATWPHATERVEDGELAAVQRVCTAFRPGDVALMVDSRAANEWPQVLRGQCGVPSLSTTSALRKDDAALAAAVAQVRQAVGERGGRLVLLGADSAEAVGALSGGQVQQVLDTTVREDARLLERRPDHLVTLPLQVWVAPAR</sequence>
<evidence type="ECO:0000313" key="3">
    <source>
        <dbReference type="Proteomes" id="UP000199019"/>
    </source>
</evidence>
<reference evidence="3" key="1">
    <citation type="submission" date="2016-10" db="EMBL/GenBank/DDBJ databases">
        <authorList>
            <person name="Varghese N."/>
            <person name="Submissions S."/>
        </authorList>
    </citation>
    <scope>NUCLEOTIDE SEQUENCE [LARGE SCALE GENOMIC DNA]</scope>
    <source>
        <strain evidence="3">CGMCC 1.6963</strain>
    </source>
</reference>
<dbReference type="Proteomes" id="UP000199019">
    <property type="component" value="Unassembled WGS sequence"/>
</dbReference>
<keyword evidence="1" id="KW-0812">Transmembrane</keyword>
<feature type="transmembrane region" description="Helical" evidence="1">
    <location>
        <begin position="322"/>
        <end position="341"/>
    </location>
</feature>
<name>A0A1H9XB85_9MICO</name>
<gene>
    <name evidence="2" type="ORF">SAMN05216199_3604</name>
</gene>
<keyword evidence="1" id="KW-0472">Membrane</keyword>
<dbReference type="OrthoDB" id="5196235at2"/>
<keyword evidence="3" id="KW-1185">Reference proteome</keyword>
<dbReference type="AlphaFoldDB" id="A0A1H9XB85"/>
<protein>
    <recommendedName>
        <fullName evidence="4">Glycosyltransferase RgtA/B/C/D-like domain-containing protein</fullName>
    </recommendedName>
</protein>
<dbReference type="STRING" id="587636.SAMN05216199_3604"/>
<evidence type="ECO:0008006" key="4">
    <source>
        <dbReference type="Google" id="ProtNLM"/>
    </source>
</evidence>
<feature type="transmembrane region" description="Helical" evidence="1">
    <location>
        <begin position="383"/>
        <end position="403"/>
    </location>
</feature>
<feature type="transmembrane region" description="Helical" evidence="1">
    <location>
        <begin position="224"/>
        <end position="240"/>
    </location>
</feature>
<feature type="transmembrane region" description="Helical" evidence="1">
    <location>
        <begin position="515"/>
        <end position="534"/>
    </location>
</feature>
<feature type="transmembrane region" description="Helical" evidence="1">
    <location>
        <begin position="187"/>
        <end position="212"/>
    </location>
</feature>
<feature type="transmembrane region" description="Helical" evidence="1">
    <location>
        <begin position="30"/>
        <end position="55"/>
    </location>
</feature>
<feature type="transmembrane region" description="Helical" evidence="1">
    <location>
        <begin position="61"/>
        <end position="81"/>
    </location>
</feature>
<evidence type="ECO:0000256" key="1">
    <source>
        <dbReference type="SAM" id="Phobius"/>
    </source>
</evidence>
<evidence type="ECO:0000313" key="2">
    <source>
        <dbReference type="EMBL" id="SES43319.1"/>
    </source>
</evidence>
<dbReference type="EMBL" id="FOHB01000007">
    <property type="protein sequence ID" value="SES43319.1"/>
    <property type="molecule type" value="Genomic_DNA"/>
</dbReference>
<accession>A0A1H9XB85</accession>
<feature type="transmembrane region" description="Helical" evidence="1">
    <location>
        <begin position="88"/>
        <end position="107"/>
    </location>
</feature>
<organism evidence="2 3">
    <name type="scientific">Pedococcus cremeus</name>
    <dbReference type="NCBI Taxonomy" id="587636"/>
    <lineage>
        <taxon>Bacteria</taxon>
        <taxon>Bacillati</taxon>
        <taxon>Actinomycetota</taxon>
        <taxon>Actinomycetes</taxon>
        <taxon>Micrococcales</taxon>
        <taxon>Intrasporangiaceae</taxon>
        <taxon>Pedococcus</taxon>
    </lineage>
</organism>
<feature type="transmembrane region" description="Helical" evidence="1">
    <location>
        <begin position="353"/>
        <end position="371"/>
    </location>
</feature>
<feature type="transmembrane region" description="Helical" evidence="1">
    <location>
        <begin position="246"/>
        <end position="263"/>
    </location>
</feature>
<feature type="transmembrane region" description="Helical" evidence="1">
    <location>
        <begin position="541"/>
        <end position="563"/>
    </location>
</feature>